<evidence type="ECO:0000313" key="1">
    <source>
        <dbReference type="EMBL" id="CVK33229.1"/>
    </source>
</evidence>
<dbReference type="KEGG" id="mema:MMAB1_2016"/>
<proteinExistence type="predicted"/>
<protein>
    <submittedName>
        <fullName evidence="1">Uncharacterized protein</fullName>
    </submittedName>
</protein>
<accession>A0A0X3BMV3</accession>
<dbReference type="Proteomes" id="UP000069850">
    <property type="component" value="Chromosome 1"/>
</dbReference>
<sequence>MSRQSPGHSWPLPTVLPAALTHPAASRRYFRTSLTDRFAEPGVLLIGPPQGSFYEQLRL</sequence>
<reference evidence="1 2" key="1">
    <citation type="submission" date="2016-01" db="EMBL/GenBank/DDBJ databases">
        <authorList>
            <person name="Manzoor S."/>
        </authorList>
    </citation>
    <scope>NUCLEOTIDE SEQUENCE [LARGE SCALE GENOMIC DNA]</scope>
    <source>
        <strain evidence="1">Methanoculleus sp MAB1</strain>
    </source>
</reference>
<evidence type="ECO:0000313" key="2">
    <source>
        <dbReference type="Proteomes" id="UP000069850"/>
    </source>
</evidence>
<dbReference type="EMBL" id="LT158599">
    <property type="protein sequence ID" value="CVK33229.1"/>
    <property type="molecule type" value="Genomic_DNA"/>
</dbReference>
<dbReference type="AlphaFoldDB" id="A0A0X3BMV3"/>
<name>A0A0X3BMV3_9EURY</name>
<gene>
    <name evidence="1" type="ORF">MMAB1_2016</name>
</gene>
<organism evidence="1 2">
    <name type="scientific">Methanoculleus bourgensis</name>
    <dbReference type="NCBI Taxonomy" id="83986"/>
    <lineage>
        <taxon>Archaea</taxon>
        <taxon>Methanobacteriati</taxon>
        <taxon>Methanobacteriota</taxon>
        <taxon>Stenosarchaea group</taxon>
        <taxon>Methanomicrobia</taxon>
        <taxon>Methanomicrobiales</taxon>
        <taxon>Methanomicrobiaceae</taxon>
        <taxon>Methanoculleus</taxon>
    </lineage>
</organism>